<feature type="region of interest" description="Disordered" evidence="1">
    <location>
        <begin position="125"/>
        <end position="174"/>
    </location>
</feature>
<evidence type="ECO:0000256" key="2">
    <source>
        <dbReference type="SAM" id="Phobius"/>
    </source>
</evidence>
<comment type="caution">
    <text evidence="3">The sequence shown here is derived from an EMBL/GenBank/DDBJ whole genome shotgun (WGS) entry which is preliminary data.</text>
</comment>
<feature type="transmembrane region" description="Helical" evidence="2">
    <location>
        <begin position="79"/>
        <end position="100"/>
    </location>
</feature>
<organism evidence="3 4">
    <name type="scientific">Exophiala sideris</name>
    <dbReference type="NCBI Taxonomy" id="1016849"/>
    <lineage>
        <taxon>Eukaryota</taxon>
        <taxon>Fungi</taxon>
        <taxon>Dikarya</taxon>
        <taxon>Ascomycota</taxon>
        <taxon>Pezizomycotina</taxon>
        <taxon>Eurotiomycetes</taxon>
        <taxon>Chaetothyriomycetidae</taxon>
        <taxon>Chaetothyriales</taxon>
        <taxon>Herpotrichiellaceae</taxon>
        <taxon>Exophiala</taxon>
    </lineage>
</organism>
<keyword evidence="2" id="KW-0472">Membrane</keyword>
<keyword evidence="4" id="KW-1185">Reference proteome</keyword>
<evidence type="ECO:0000313" key="4">
    <source>
        <dbReference type="Proteomes" id="UP001345691"/>
    </source>
</evidence>
<evidence type="ECO:0000256" key="1">
    <source>
        <dbReference type="SAM" id="MobiDB-lite"/>
    </source>
</evidence>
<feature type="compositionally biased region" description="Basic and acidic residues" evidence="1">
    <location>
        <begin position="132"/>
        <end position="142"/>
    </location>
</feature>
<sequence>MSSSGTMSPIAWLVVAIFAAIVLIICLVYLFALKVRRDKKFQARRAENDELFGPIIANPIRSTLTGAIIEIIINMIPLAVVVVLGIVVTVCTITIVIAIFSEAKRLRNKNDDTILPLTESAAEPAVAPVRPMRQDPLTRSETPEAEYPPSLPDDDLESLAEAETPPPLPTPVRDSTHEIIHLYTNEGRTILSGARTAPATMTSFAQADSKWGYNGLKRAQSNVYEGA</sequence>
<keyword evidence="2" id="KW-0812">Transmembrane</keyword>
<name>A0ABR0J3Q1_9EURO</name>
<reference evidence="3 4" key="1">
    <citation type="submission" date="2023-08" db="EMBL/GenBank/DDBJ databases">
        <title>Black Yeasts Isolated from many extreme environments.</title>
        <authorList>
            <person name="Coleine C."/>
            <person name="Stajich J.E."/>
            <person name="Selbmann L."/>
        </authorList>
    </citation>
    <scope>NUCLEOTIDE SEQUENCE [LARGE SCALE GENOMIC DNA]</scope>
    <source>
        <strain evidence="3 4">CCFEE 6328</strain>
    </source>
</reference>
<protein>
    <submittedName>
        <fullName evidence="3">Uncharacterized protein</fullName>
    </submittedName>
</protein>
<feature type="transmembrane region" description="Helical" evidence="2">
    <location>
        <begin position="51"/>
        <end position="73"/>
    </location>
</feature>
<dbReference type="Proteomes" id="UP001345691">
    <property type="component" value="Unassembled WGS sequence"/>
</dbReference>
<dbReference type="EMBL" id="JAVRRF010000019">
    <property type="protein sequence ID" value="KAK5055714.1"/>
    <property type="molecule type" value="Genomic_DNA"/>
</dbReference>
<feature type="transmembrane region" description="Helical" evidence="2">
    <location>
        <begin position="12"/>
        <end position="31"/>
    </location>
</feature>
<accession>A0ABR0J3Q1</accession>
<evidence type="ECO:0000313" key="3">
    <source>
        <dbReference type="EMBL" id="KAK5055714.1"/>
    </source>
</evidence>
<gene>
    <name evidence="3" type="ORF">LTR69_008089</name>
</gene>
<keyword evidence="2" id="KW-1133">Transmembrane helix</keyword>
<proteinExistence type="predicted"/>